<comment type="similarity">
    <text evidence="1 7">Belongs to the thiolase-like superfamily. Thiolase family.</text>
</comment>
<evidence type="ECO:0000256" key="1">
    <source>
        <dbReference type="ARBA" id="ARBA00010982"/>
    </source>
</evidence>
<sequence>MNEVVIVGGVRTASGRFGKSLKDVPATELGKQVLESLMSKIPLEKKDIDEIVFGHGYVHGVGLNVARVASQLAHFPQDVPAYIVMKACGSSLKAITTAASTIAAGQEETMIVGGVESMSNVPYLLKNRWGQKFGHTTAEDALFSDGLECSIIQEHMGITAERLATRYGITREEQDRFAFESHMKAKRALANRKFEEEICPIELTTNKGSFIFQKDESIRTDASLDQLRELESVFKQNGTVTAGNACPMSDGAAALLMMSSEKAKQLSLNPLVKVKAYASAGVDPKIMGIGPVPATRKALKKAGLSLHDIGRIEINEAFAAQALSVMKDLDLNPNIVNVNGGAIALGHPVGATGAKLTTTLIHEMIRENITYGMVTLCMAGGMGLTVIYENMTN</sequence>
<protein>
    <recommendedName>
        <fullName evidence="2">acetyl-CoA C-acetyltransferase</fullName>
        <ecNumber evidence="2">2.3.1.9</ecNumber>
    </recommendedName>
    <alternativeName>
        <fullName evidence="5">Acetoacetyl-CoA thiolase</fullName>
    </alternativeName>
</protein>
<evidence type="ECO:0000259" key="9">
    <source>
        <dbReference type="Pfam" id="PF00108"/>
    </source>
</evidence>
<keyword evidence="12" id="KW-1185">Reference proteome</keyword>
<dbReference type="AlphaFoldDB" id="A0A841Q4V2"/>
<dbReference type="EC" id="2.3.1.9" evidence="2"/>
<dbReference type="EMBL" id="JACHGH010000004">
    <property type="protein sequence ID" value="MBB6453372.1"/>
    <property type="molecule type" value="Genomic_DNA"/>
</dbReference>
<dbReference type="PANTHER" id="PTHR18919:SF107">
    <property type="entry name" value="ACETYL-COA ACETYLTRANSFERASE, CYTOSOLIC"/>
    <property type="match status" value="1"/>
</dbReference>
<evidence type="ECO:0000256" key="4">
    <source>
        <dbReference type="ARBA" id="ARBA00023315"/>
    </source>
</evidence>
<organism evidence="11 12">
    <name type="scientific">Salirhabdus euzebyi</name>
    <dbReference type="NCBI Taxonomy" id="394506"/>
    <lineage>
        <taxon>Bacteria</taxon>
        <taxon>Bacillati</taxon>
        <taxon>Bacillota</taxon>
        <taxon>Bacilli</taxon>
        <taxon>Bacillales</taxon>
        <taxon>Bacillaceae</taxon>
        <taxon>Salirhabdus</taxon>
    </lineage>
</organism>
<evidence type="ECO:0000256" key="2">
    <source>
        <dbReference type="ARBA" id="ARBA00012705"/>
    </source>
</evidence>
<dbReference type="InterPro" id="IPR020613">
    <property type="entry name" value="Thiolase_CS"/>
</dbReference>
<dbReference type="Proteomes" id="UP000581688">
    <property type="component" value="Unassembled WGS sequence"/>
</dbReference>
<feature type="active site" description="Proton acceptor" evidence="6">
    <location>
        <position position="347"/>
    </location>
</feature>
<keyword evidence="4 7" id="KW-0012">Acyltransferase</keyword>
<dbReference type="InterPro" id="IPR016039">
    <property type="entry name" value="Thiolase-like"/>
</dbReference>
<dbReference type="PANTHER" id="PTHR18919">
    <property type="entry name" value="ACETYL-COA C-ACYLTRANSFERASE"/>
    <property type="match status" value="1"/>
</dbReference>
<evidence type="ECO:0000259" key="10">
    <source>
        <dbReference type="Pfam" id="PF02803"/>
    </source>
</evidence>
<dbReference type="FunFam" id="3.40.47.10:FF:000010">
    <property type="entry name" value="Acetyl-CoA acetyltransferase (Thiolase)"/>
    <property type="match status" value="1"/>
</dbReference>
<dbReference type="InterPro" id="IPR020617">
    <property type="entry name" value="Thiolase_C"/>
</dbReference>
<dbReference type="Pfam" id="PF00108">
    <property type="entry name" value="Thiolase_N"/>
    <property type="match status" value="1"/>
</dbReference>
<feature type="domain" description="Thiolase N-terminal" evidence="9">
    <location>
        <begin position="4"/>
        <end position="260"/>
    </location>
</feature>
<dbReference type="InterPro" id="IPR002155">
    <property type="entry name" value="Thiolase"/>
</dbReference>
<feature type="transmembrane region" description="Helical" evidence="8">
    <location>
        <begin position="369"/>
        <end position="388"/>
    </location>
</feature>
<dbReference type="Gene3D" id="3.40.47.10">
    <property type="match status" value="2"/>
</dbReference>
<evidence type="ECO:0000256" key="5">
    <source>
        <dbReference type="ARBA" id="ARBA00030755"/>
    </source>
</evidence>
<feature type="domain" description="Thiolase C-terminal" evidence="10">
    <location>
        <begin position="269"/>
        <end position="389"/>
    </location>
</feature>
<dbReference type="Pfam" id="PF02803">
    <property type="entry name" value="Thiolase_C"/>
    <property type="match status" value="1"/>
</dbReference>
<dbReference type="NCBIfam" id="TIGR01930">
    <property type="entry name" value="AcCoA-C-Actrans"/>
    <property type="match status" value="1"/>
</dbReference>
<reference evidence="11 12" key="1">
    <citation type="submission" date="2020-08" db="EMBL/GenBank/DDBJ databases">
        <title>Genomic Encyclopedia of Type Strains, Phase IV (KMG-IV): sequencing the most valuable type-strain genomes for metagenomic binning, comparative biology and taxonomic classification.</title>
        <authorList>
            <person name="Goeker M."/>
        </authorList>
    </citation>
    <scope>NUCLEOTIDE SEQUENCE [LARGE SCALE GENOMIC DNA]</scope>
    <source>
        <strain evidence="11 12">DSM 19612</strain>
    </source>
</reference>
<evidence type="ECO:0000313" key="11">
    <source>
        <dbReference type="EMBL" id="MBB6453372.1"/>
    </source>
</evidence>
<dbReference type="InterPro" id="IPR020616">
    <property type="entry name" value="Thiolase_N"/>
</dbReference>
<keyword evidence="8" id="KW-1133">Transmembrane helix</keyword>
<dbReference type="RefSeq" id="WP_174497866.1">
    <property type="nucleotide sequence ID" value="NZ_CADDWK010000021.1"/>
</dbReference>
<evidence type="ECO:0000256" key="3">
    <source>
        <dbReference type="ARBA" id="ARBA00022679"/>
    </source>
</evidence>
<accession>A0A841Q4V2</accession>
<dbReference type="GO" id="GO:0003985">
    <property type="term" value="F:acetyl-CoA C-acetyltransferase activity"/>
    <property type="evidence" value="ECO:0007669"/>
    <property type="project" value="UniProtKB-EC"/>
</dbReference>
<proteinExistence type="inferred from homology"/>
<feature type="active site" description="Acyl-thioester intermediate" evidence="6">
    <location>
        <position position="88"/>
    </location>
</feature>
<evidence type="ECO:0000313" key="12">
    <source>
        <dbReference type="Proteomes" id="UP000581688"/>
    </source>
</evidence>
<dbReference type="PROSITE" id="PS00737">
    <property type="entry name" value="THIOLASE_2"/>
    <property type="match status" value="1"/>
</dbReference>
<dbReference type="CDD" id="cd00751">
    <property type="entry name" value="thiolase"/>
    <property type="match status" value="1"/>
</dbReference>
<evidence type="ECO:0000256" key="6">
    <source>
        <dbReference type="PIRSR" id="PIRSR000429-1"/>
    </source>
</evidence>
<name>A0A841Q4V2_9BACI</name>
<keyword evidence="3 7" id="KW-0808">Transferase</keyword>
<feature type="active site" description="Proton acceptor" evidence="6">
    <location>
        <position position="377"/>
    </location>
</feature>
<gene>
    <name evidence="11" type="ORF">HNQ94_001820</name>
</gene>
<evidence type="ECO:0000256" key="7">
    <source>
        <dbReference type="RuleBase" id="RU003557"/>
    </source>
</evidence>
<keyword evidence="8" id="KW-0812">Transmembrane</keyword>
<dbReference type="SUPFAM" id="SSF53901">
    <property type="entry name" value="Thiolase-like"/>
    <property type="match status" value="2"/>
</dbReference>
<comment type="caution">
    <text evidence="11">The sequence shown here is derived from an EMBL/GenBank/DDBJ whole genome shotgun (WGS) entry which is preliminary data.</text>
</comment>
<evidence type="ECO:0000256" key="8">
    <source>
        <dbReference type="SAM" id="Phobius"/>
    </source>
</evidence>
<keyword evidence="8" id="KW-0472">Membrane</keyword>
<dbReference type="PIRSF" id="PIRSF000429">
    <property type="entry name" value="Ac-CoA_Ac_transf"/>
    <property type="match status" value="1"/>
</dbReference>